<dbReference type="InterPro" id="IPR054384">
    <property type="entry name" value="SecDF_P1_head"/>
</dbReference>
<dbReference type="STRING" id="1122198.SAMN02745729_101137"/>
<dbReference type="Pfam" id="PF21760">
    <property type="entry name" value="SecD_1st"/>
    <property type="match status" value="1"/>
</dbReference>
<dbReference type="AlphaFoldDB" id="A0A1H3XGZ3"/>
<feature type="chain" id="PRO_5017458511" description="Multifunctional fusion protein" evidence="11">
    <location>
        <begin position="23"/>
        <end position="755"/>
    </location>
</feature>
<dbReference type="InterPro" id="IPR055344">
    <property type="entry name" value="SecD_SecF_C_bact"/>
</dbReference>
<keyword evidence="3 9" id="KW-1003">Cell membrane</keyword>
<keyword evidence="8 9" id="KW-0472">Membrane</keyword>
<feature type="transmembrane region" description="Helical" evidence="9">
    <location>
        <begin position="707"/>
        <end position="729"/>
    </location>
</feature>
<gene>
    <name evidence="9" type="primary">secD</name>
    <name evidence="10" type="synonym">secF</name>
    <name evidence="15" type="ORF">SAMN02745729_101137</name>
</gene>
<evidence type="ECO:0000256" key="7">
    <source>
        <dbReference type="ARBA" id="ARBA00023010"/>
    </source>
</evidence>
<comment type="subcellular location">
    <subcellularLocation>
        <location evidence="1 9">Cell membrane</location>
        <topology evidence="1 9">Multi-pass membrane protein</topology>
    </subcellularLocation>
</comment>
<feature type="domain" description="SecDF P1 head subdomain" evidence="14">
    <location>
        <begin position="149"/>
        <end position="255"/>
    </location>
</feature>
<dbReference type="FunFam" id="1.20.1640.10:FF:000004">
    <property type="entry name" value="Protein translocase subunit SecD"/>
    <property type="match status" value="1"/>
</dbReference>
<dbReference type="OrthoDB" id="9805019at2"/>
<evidence type="ECO:0000313" key="16">
    <source>
        <dbReference type="Proteomes" id="UP000242469"/>
    </source>
</evidence>
<evidence type="ECO:0000259" key="13">
    <source>
        <dbReference type="Pfam" id="PF21760"/>
    </source>
</evidence>
<keyword evidence="2 9" id="KW-0813">Transport</keyword>
<comment type="function">
    <text evidence="9">Part of the Sec protein translocase complex. Interacts with the SecYEG preprotein conducting channel. SecDF uses the proton motive force (PMF) to complete protein translocation after the ATP-dependent function of SecA.</text>
</comment>
<comment type="subunit">
    <text evidence="10">Forms a complex with SecD. Part of the essential Sec protein translocation apparatus which comprises SecA, SecYEG and auxiliary proteins SecDF-YajC and YidC.</text>
</comment>
<protein>
    <recommendedName>
        <fullName evidence="9 10">Multifunctional fusion protein</fullName>
    </recommendedName>
    <domain>
        <recommendedName>
            <fullName evidence="9">Protein translocase subunit SecD</fullName>
        </recommendedName>
    </domain>
    <domain>
        <recommendedName>
            <fullName evidence="10">Protein-export membrane protein SecF</fullName>
        </recommendedName>
    </domain>
</protein>
<dbReference type="InterPro" id="IPR022645">
    <property type="entry name" value="SecD/SecF_bac"/>
</dbReference>
<evidence type="ECO:0000256" key="6">
    <source>
        <dbReference type="ARBA" id="ARBA00022989"/>
    </source>
</evidence>
<evidence type="ECO:0000256" key="3">
    <source>
        <dbReference type="ARBA" id="ARBA00022475"/>
    </source>
</evidence>
<evidence type="ECO:0000256" key="10">
    <source>
        <dbReference type="HAMAP-Rule" id="MF_01464"/>
    </source>
</evidence>
<keyword evidence="11" id="KW-0732">Signal</keyword>
<dbReference type="InterPro" id="IPR022646">
    <property type="entry name" value="SecD/SecF_CS"/>
</dbReference>
<keyword evidence="7 9" id="KW-0811">Translocation</keyword>
<comment type="similarity">
    <text evidence="10">Belongs to the SecD/SecF family. SecF subfamily.</text>
</comment>
<dbReference type="Pfam" id="PF07549">
    <property type="entry name" value="Sec_GG"/>
    <property type="match status" value="2"/>
</dbReference>
<dbReference type="NCBIfam" id="TIGR00966">
    <property type="entry name" value="transloc_SecF"/>
    <property type="match status" value="1"/>
</dbReference>
<feature type="domain" description="Protein export membrane protein SecD/SecF C-terminal" evidence="12">
    <location>
        <begin position="545"/>
        <end position="730"/>
    </location>
</feature>
<evidence type="ECO:0000256" key="11">
    <source>
        <dbReference type="SAM" id="SignalP"/>
    </source>
</evidence>
<comment type="subunit">
    <text evidence="9">Forms a complex with SecF. Part of the essential Sec protein translocation apparatus which comprises SecA, SecYEG and auxiliary proteins SecDF-YajC and YidC.</text>
</comment>
<dbReference type="InterPro" id="IPR048634">
    <property type="entry name" value="SecD_SecF_C"/>
</dbReference>
<dbReference type="PANTHER" id="PTHR30081:SF1">
    <property type="entry name" value="PROTEIN TRANSLOCASE SUBUNIT SECD"/>
    <property type="match status" value="1"/>
</dbReference>
<dbReference type="PANTHER" id="PTHR30081">
    <property type="entry name" value="PROTEIN-EXPORT MEMBRANE PROTEIN SEC"/>
    <property type="match status" value="1"/>
</dbReference>
<keyword evidence="6 9" id="KW-1133">Transmembrane helix</keyword>
<dbReference type="PRINTS" id="PR01755">
    <property type="entry name" value="SECFTRNLCASE"/>
</dbReference>
<feature type="signal peptide" evidence="11">
    <location>
        <begin position="1"/>
        <end position="22"/>
    </location>
</feature>
<feature type="transmembrane region" description="Helical" evidence="9">
    <location>
        <begin position="678"/>
        <end position="700"/>
    </location>
</feature>
<dbReference type="GO" id="GO:0005886">
    <property type="term" value="C:plasma membrane"/>
    <property type="evidence" value="ECO:0007669"/>
    <property type="project" value="UniProtKB-SubCell"/>
</dbReference>
<feature type="transmembrane region" description="Helical" evidence="9">
    <location>
        <begin position="459"/>
        <end position="477"/>
    </location>
</feature>
<dbReference type="Gene3D" id="1.20.1640.10">
    <property type="entry name" value="Multidrug efflux transporter AcrB transmembrane domain"/>
    <property type="match status" value="2"/>
</dbReference>
<feature type="transmembrane region" description="Helical" evidence="9">
    <location>
        <begin position="301"/>
        <end position="321"/>
    </location>
</feature>
<dbReference type="InterPro" id="IPR022813">
    <property type="entry name" value="SecD/SecF_arch_bac"/>
</dbReference>
<evidence type="ECO:0000259" key="12">
    <source>
        <dbReference type="Pfam" id="PF02355"/>
    </source>
</evidence>
<feature type="transmembrane region" description="Helical" evidence="9">
    <location>
        <begin position="613"/>
        <end position="638"/>
    </location>
</feature>
<name>A0A1H3XGZ3_9GAMM</name>
<dbReference type="GO" id="GO:0006605">
    <property type="term" value="P:protein targeting"/>
    <property type="evidence" value="ECO:0007669"/>
    <property type="project" value="UniProtKB-UniRule"/>
</dbReference>
<evidence type="ECO:0000256" key="2">
    <source>
        <dbReference type="ARBA" id="ARBA00022448"/>
    </source>
</evidence>
<dbReference type="Pfam" id="PF02355">
    <property type="entry name" value="SecD_SecF_C"/>
    <property type="match status" value="2"/>
</dbReference>
<dbReference type="Gene3D" id="3.30.70.3400">
    <property type="match status" value="1"/>
</dbReference>
<feature type="transmembrane region" description="Helical" evidence="9">
    <location>
        <begin position="273"/>
        <end position="294"/>
    </location>
</feature>
<comment type="caution">
    <text evidence="9">Lacks conserved residue(s) required for the propagation of feature annotation.</text>
</comment>
<organism evidence="15 16">
    <name type="scientific">Marinobacterium iners DSM 11526</name>
    <dbReference type="NCBI Taxonomy" id="1122198"/>
    <lineage>
        <taxon>Bacteria</taxon>
        <taxon>Pseudomonadati</taxon>
        <taxon>Pseudomonadota</taxon>
        <taxon>Gammaproteobacteria</taxon>
        <taxon>Oceanospirillales</taxon>
        <taxon>Oceanospirillaceae</taxon>
        <taxon>Marinobacterium</taxon>
    </lineage>
</organism>
<dbReference type="NCBIfam" id="TIGR00916">
    <property type="entry name" value="2A0604s01"/>
    <property type="match status" value="1"/>
</dbReference>
<dbReference type="HAMAP" id="MF_01463_B">
    <property type="entry name" value="SecD_B"/>
    <property type="match status" value="1"/>
</dbReference>
<feature type="transmembrane region" description="Helical" evidence="9">
    <location>
        <begin position="368"/>
        <end position="394"/>
    </location>
</feature>
<dbReference type="RefSeq" id="WP_091821494.1">
    <property type="nucleotide sequence ID" value="NZ_FNRJ01000001.1"/>
</dbReference>
<evidence type="ECO:0000256" key="8">
    <source>
        <dbReference type="ARBA" id="ARBA00023136"/>
    </source>
</evidence>
<evidence type="ECO:0000256" key="1">
    <source>
        <dbReference type="ARBA" id="ARBA00004651"/>
    </source>
</evidence>
<dbReference type="HAMAP" id="MF_01464_B">
    <property type="entry name" value="SecF_B"/>
    <property type="match status" value="1"/>
</dbReference>
<evidence type="ECO:0000313" key="15">
    <source>
        <dbReference type="EMBL" id="SDZ98201.1"/>
    </source>
</evidence>
<feature type="domain" description="Protein export membrane protein SecD/SecF C-terminal" evidence="12">
    <location>
        <begin position="258"/>
        <end position="421"/>
    </location>
</feature>
<feature type="transmembrane region" description="Helical" evidence="9">
    <location>
        <begin position="327"/>
        <end position="347"/>
    </location>
</feature>
<dbReference type="GO" id="GO:0065002">
    <property type="term" value="P:intracellular protein transmembrane transport"/>
    <property type="evidence" value="ECO:0007669"/>
    <property type="project" value="UniProtKB-UniRule"/>
</dbReference>
<dbReference type="Gene3D" id="3.30.1360.200">
    <property type="match status" value="1"/>
</dbReference>
<keyword evidence="16" id="KW-1185">Reference proteome</keyword>
<dbReference type="Pfam" id="PF22599">
    <property type="entry name" value="SecDF_P1_head"/>
    <property type="match status" value="1"/>
</dbReference>
<dbReference type="SUPFAM" id="SSF82866">
    <property type="entry name" value="Multidrug efflux transporter AcrB transmembrane domain"/>
    <property type="match status" value="2"/>
</dbReference>
<dbReference type="InterPro" id="IPR005665">
    <property type="entry name" value="SecF_bac"/>
</dbReference>
<feature type="transmembrane region" description="Helical" evidence="9">
    <location>
        <begin position="574"/>
        <end position="592"/>
    </location>
</feature>
<feature type="domain" description="Protein translocase subunit SecDF P1" evidence="13">
    <location>
        <begin position="76"/>
        <end position="133"/>
    </location>
</feature>
<dbReference type="NCBIfam" id="TIGR01129">
    <property type="entry name" value="secD"/>
    <property type="match status" value="1"/>
</dbReference>
<evidence type="ECO:0000256" key="4">
    <source>
        <dbReference type="ARBA" id="ARBA00022692"/>
    </source>
</evidence>
<feature type="transmembrane region" description="Helical" evidence="9">
    <location>
        <begin position="400"/>
        <end position="423"/>
    </location>
</feature>
<dbReference type="GO" id="GO:0015450">
    <property type="term" value="F:protein-transporting ATPase activity"/>
    <property type="evidence" value="ECO:0007669"/>
    <property type="project" value="InterPro"/>
</dbReference>
<proteinExistence type="inferred from homology"/>
<keyword evidence="4 9" id="KW-0812">Transmembrane</keyword>
<evidence type="ECO:0000256" key="9">
    <source>
        <dbReference type="HAMAP-Rule" id="MF_01463"/>
    </source>
</evidence>
<dbReference type="InterPro" id="IPR005791">
    <property type="entry name" value="SecD"/>
</dbReference>
<dbReference type="InterPro" id="IPR048631">
    <property type="entry name" value="SecD_1st"/>
</dbReference>
<dbReference type="GO" id="GO:0043952">
    <property type="term" value="P:protein transport by the Sec complex"/>
    <property type="evidence" value="ECO:0007669"/>
    <property type="project" value="UniProtKB-UniRule"/>
</dbReference>
<comment type="similarity">
    <text evidence="9">Belongs to the SecD/SecF family. SecD subfamily.</text>
</comment>
<evidence type="ECO:0000259" key="14">
    <source>
        <dbReference type="Pfam" id="PF22599"/>
    </source>
</evidence>
<dbReference type="NCBIfam" id="NF009583">
    <property type="entry name" value="PRK13024.1-3"/>
    <property type="match status" value="1"/>
</dbReference>
<accession>A0A1H3XGZ3</accession>
<dbReference type="EMBL" id="FNRJ01000001">
    <property type="protein sequence ID" value="SDZ98201.1"/>
    <property type="molecule type" value="Genomic_DNA"/>
</dbReference>
<evidence type="ECO:0000256" key="5">
    <source>
        <dbReference type="ARBA" id="ARBA00022927"/>
    </source>
</evidence>
<sequence length="755" mass="80588">MKVFSWRTLACGLLILCGLLSAAPNILPPSASQSLPQWYTDNTLSLGLDLQGGSHLLLQADLSEVPDQAQLRQDVMAASLEVVRRRLNETGLVEPLVARQGDDAILVQMPGVADPREVRELLGTTAKMTFHWVLMGGEAVAEMTLPTVEGDQYYRLDKAVALEGKHIRDAQLAFNPQTGAAVVNFTLDTDGGREFARMTADNIGRPLAIVLDGRVLTAPVIRSVIAGGSGEISGDFTPQEAGKLALLLRAGALPVPLEVVEERSVGPDLGRDAINMGLTTGLIGFVLVVAFMLVVYRGRGLIACLGLAVNLVLMLGVLSLFRATLTLPGIAGIILTLGMAVDANILINERIREESRRGRSAAMAVKEGFARAYATILDSNLTTLIAVSLLFLMGSGPVKGFAITIGIGLVTSLFTAITLTRLLTEWQIRGRERQPIRWGGSGWLDRLSARVPNVMKGRVVGLIASAVLSLAAVTLYLQPGLKYGIDFTGGTLVEVSAPGLAAESLRSVLPQQASLQEMGVDGHYLVRLPVAAEPAITAEQMEQLKQTIQEQSPAASFPRTELVGPKVSGDFSDLSILAVLLAGSGVLAYLWWRFESHFALAATLTIALDLTKTIGFCVLAGVEFNLTAVAALLALIGYSVNDKVVVFDRVRESLRATPDKPLLTLLNESIAATLTRTVYTSVTTLLALLPMALAGGTAVASFAQPMLFGVVVGTSSSVFIAAPLLYWLAQRRACRGEAQLRLTTEEIRRELAQMP</sequence>
<dbReference type="Proteomes" id="UP000242469">
    <property type="component" value="Unassembled WGS sequence"/>
</dbReference>
<reference evidence="16" key="1">
    <citation type="submission" date="2016-10" db="EMBL/GenBank/DDBJ databases">
        <authorList>
            <person name="Varghese N."/>
            <person name="Submissions S."/>
        </authorList>
    </citation>
    <scope>NUCLEOTIDE SEQUENCE [LARGE SCALE GENOMIC DNA]</scope>
    <source>
        <strain evidence="16">DSM 11526</strain>
    </source>
</reference>
<keyword evidence="5 9" id="KW-0653">Protein transport</keyword>